<proteinExistence type="predicted"/>
<dbReference type="InterPro" id="IPR015421">
    <property type="entry name" value="PyrdxlP-dep_Trfase_major"/>
</dbReference>
<evidence type="ECO:0000313" key="1">
    <source>
        <dbReference type="EMBL" id="RCL39307.1"/>
    </source>
</evidence>
<dbReference type="GO" id="GO:0004069">
    <property type="term" value="F:L-aspartate:2-oxoglutarate aminotransferase activity"/>
    <property type="evidence" value="ECO:0007669"/>
    <property type="project" value="InterPro"/>
</dbReference>
<keyword evidence="1" id="KW-0808">Transferase</keyword>
<comment type="caution">
    <text evidence="1">The sequence shown here is derived from an EMBL/GenBank/DDBJ whole genome shotgun (WGS) entry which is preliminary data.</text>
</comment>
<dbReference type="Proteomes" id="UP000252147">
    <property type="component" value="Unassembled WGS sequence"/>
</dbReference>
<dbReference type="PANTHER" id="PTHR43799">
    <property type="entry name" value="AMINOTRANSFERASE, PUTATIVE-RELATED"/>
    <property type="match status" value="1"/>
</dbReference>
<keyword evidence="1" id="KW-0032">Aminotransferase</keyword>
<evidence type="ECO:0000313" key="2">
    <source>
        <dbReference type="Proteomes" id="UP000252147"/>
    </source>
</evidence>
<gene>
    <name evidence="1" type="ORF">DBW97_00845</name>
</gene>
<organism evidence="1 2">
    <name type="scientific">SAR86 cluster bacterium</name>
    <dbReference type="NCBI Taxonomy" id="2030880"/>
    <lineage>
        <taxon>Bacteria</taxon>
        <taxon>Pseudomonadati</taxon>
        <taxon>Pseudomonadota</taxon>
        <taxon>Gammaproteobacteria</taxon>
        <taxon>SAR86 cluster</taxon>
    </lineage>
</organism>
<dbReference type="Gene3D" id="3.40.640.10">
    <property type="entry name" value="Type I PLP-dependent aspartate aminotransferase-like (Major domain)"/>
    <property type="match status" value="1"/>
</dbReference>
<dbReference type="AlphaFoldDB" id="A0A368BR05"/>
<dbReference type="InterPro" id="IPR015422">
    <property type="entry name" value="PyrdxlP-dep_Trfase_small"/>
</dbReference>
<dbReference type="SUPFAM" id="SSF53383">
    <property type="entry name" value="PLP-dependent transferases"/>
    <property type="match status" value="1"/>
</dbReference>
<dbReference type="Pfam" id="PF12897">
    <property type="entry name" value="Asp_aminotransf"/>
    <property type="match status" value="1"/>
</dbReference>
<dbReference type="EMBL" id="QOPD01000001">
    <property type="protein sequence ID" value="RCL39307.1"/>
    <property type="molecule type" value="Genomic_DNA"/>
</dbReference>
<protein>
    <submittedName>
        <fullName evidence="1">Aminotransferase class I/II-fold pyridoxal phosphate-dependent enzyme</fullName>
    </submittedName>
</protein>
<dbReference type="PANTHER" id="PTHR43799:SF1">
    <property type="entry name" value="ASPARTATE AMINOTRANSFERASE"/>
    <property type="match status" value="1"/>
</dbReference>
<reference evidence="1 2" key="1">
    <citation type="journal article" date="2018" name="Microbiome">
        <title>Fine metagenomic profile of the Mediterranean stratified and mixed water columns revealed by assembly and recruitment.</title>
        <authorList>
            <person name="Haro-Moreno J.M."/>
            <person name="Lopez-Perez M."/>
            <person name="De La Torre J.R."/>
            <person name="Picazo A."/>
            <person name="Camacho A."/>
            <person name="Rodriguez-Valera F."/>
        </authorList>
    </citation>
    <scope>NUCLEOTIDE SEQUENCE [LARGE SCALE GENOMIC DNA]</scope>
    <source>
        <strain evidence="1">MED-G83</strain>
    </source>
</reference>
<dbReference type="Gene3D" id="3.90.1150.10">
    <property type="entry name" value="Aspartate Aminotransferase, domain 1"/>
    <property type="match status" value="1"/>
</dbReference>
<accession>A0A368BR05</accession>
<name>A0A368BR05_9GAMM</name>
<dbReference type="InterPro" id="IPR015424">
    <property type="entry name" value="PyrdxlP-dep_Trfase"/>
</dbReference>
<dbReference type="InterPro" id="IPR024551">
    <property type="entry name" value="AspAT_Ic"/>
</dbReference>
<sequence>MNILDQIKQELPWLGDNELYDLTRGKPSPNQLLLSQKLIESISQPFEMDGVDLRNYGTPEGINSARALGSIILNTEEDKTLALDNSSLTLMHQILACSYFLGFSSSKLTPESKFICLVPGYDRHFKLLENFGIEMISVPFLENGPDIEKIKEYISKDNSIHGIVCVPRHSNPTGHTFTDEQVDHIFKAIQPNKDNFMIIWDNAYACHDLKETIKQSSASSIAHTNGVENNLFILGSTSKITLAGAGISFISSAAKNLDCFISYRNSLTPAPNKMNQGLHTKIFSKVSITDHMTELKKLILPKFELVESYLLNLKKMNLCEFTSPTGGYFFSFESTNNNAEEIINACGEVGLKLLPVGSCFPYLRDPNNSNIRIAPTFPNIEDLEKCMEIFSKVVIKLN</sequence>